<dbReference type="Pfam" id="PF17919">
    <property type="entry name" value="RT_RNaseH_2"/>
    <property type="match status" value="1"/>
</dbReference>
<dbReference type="PROSITE" id="PS50994">
    <property type="entry name" value="INTEGRASE"/>
    <property type="match status" value="1"/>
</dbReference>
<evidence type="ECO:0000256" key="5">
    <source>
        <dbReference type="ARBA" id="ARBA00022759"/>
    </source>
</evidence>
<evidence type="ECO:0000256" key="7">
    <source>
        <dbReference type="SAM" id="MobiDB-lite"/>
    </source>
</evidence>
<gene>
    <name evidence="10" type="ORF">NTJ_06228</name>
</gene>
<evidence type="ECO:0000256" key="6">
    <source>
        <dbReference type="ARBA" id="ARBA00023268"/>
    </source>
</evidence>
<feature type="domain" description="Reverse transcriptase" evidence="8">
    <location>
        <begin position="161"/>
        <end position="338"/>
    </location>
</feature>
<protein>
    <recommendedName>
        <fullName evidence="1">RNA-directed DNA polymerase</fullName>
        <ecNumber evidence="1">2.7.7.49</ecNumber>
    </recommendedName>
</protein>
<sequence length="1002" mass="115115">MKSTLTHNCDSKLYAANNTEIPTYGVRTLSVDLGLRRNFLWPFIVARTNKGILGADFLKKFNLIIDLKQRRLIDGETKLSIKGEISSISSENILSTLCKSVKFPELFQKFPDLTKPSWTPSHVKHGVKHYIPTSGRAVYSKPRPLDSKKLKIAKEEFAFMLENDIIRPSGSEWSSPLHLVLKKDGTYRPCGDYRRLNDITIPDRYPIPRVEDFQHVLRGCTIYSKIDLFKAYFQIPVAEEDRKKTAITTPFGLYEYNVMAFGLRNAPSSFQRFINEVFRGLNFVFPFIDDCLVASSSLEEHQRHLEEVFRRLDTYGLRINVSKCVFGQDQLEFLGYLITPAGVLPLPDRVKAIKDYKLPETIQDLRTFLGVLNFYRRHIKDAAATQAILHDYLKGARKKDKRKIEWTSEARKMFEKCKDDLANAALLSYPHPDKPIALMVDASDFAVGSVLQQFENGGWRPLAFFSKKLSDAERSYSTYDRELLSCYLSVKHFRHYLEGREVALYTDHKPLIYAFRQKNEKASPRQLRHLQFISQYTTDLRHISGKDNTIADTMSRIQAISVLDYDIIAQIQEDDDELQKLRQDSESLVFKSYPLSSGRHLWCDVSTENIRPYIPRDYRKRFFHQVHDLAHPGVRSTVTQMTSKYVWPSIKKDVALWAQSCIACQRTKITRHTKSPIGSFDHVDERFSTVHVDIVGPLPQSDGNIFCLTMIDRYTNWVEAVPMVDSSADTVARLFYSNWICRFVAPSHLITDQGRQFESVLFHKLAEICGTKLHHTTPYHPQCNGKIERQHRTIKTAIKAHNDVKWTYTLPTVLLGMRAALREDAKSSISQMVYGKSIRLPGEFFDAPKTTTDPATFVHDLQQSMELIRPVQSEHKNNRRVFVHKDLARCSHVFVRVDRVKKPLEPAYNGPFLVIERHSKYFAIDIKGKPVHISIDRLKPAFILAEDYVGPPSTTQTSPEPKLVKPRPSPSPTIPSEVPKGSSTTRSGRSVKFPSRFLEQIF</sequence>
<dbReference type="EC" id="2.7.7.49" evidence="1"/>
<dbReference type="SUPFAM" id="SSF53098">
    <property type="entry name" value="Ribonuclease H-like"/>
    <property type="match status" value="1"/>
</dbReference>
<reference evidence="10 11" key="1">
    <citation type="submission" date="2023-09" db="EMBL/GenBank/DDBJ databases">
        <title>Nesidiocoris tenuis whole genome shotgun sequence.</title>
        <authorList>
            <person name="Shibata T."/>
            <person name="Shimoda M."/>
            <person name="Kobayashi T."/>
            <person name="Uehara T."/>
        </authorList>
    </citation>
    <scope>NUCLEOTIDE SEQUENCE [LARGE SCALE GENOMIC DNA]</scope>
    <source>
        <strain evidence="10 11">Japan</strain>
    </source>
</reference>
<dbReference type="Pfam" id="PF00665">
    <property type="entry name" value="rve"/>
    <property type="match status" value="1"/>
</dbReference>
<dbReference type="InterPro" id="IPR001584">
    <property type="entry name" value="Integrase_cat-core"/>
</dbReference>
<dbReference type="GO" id="GO:0003964">
    <property type="term" value="F:RNA-directed DNA polymerase activity"/>
    <property type="evidence" value="ECO:0007669"/>
    <property type="project" value="UniProtKB-KW"/>
</dbReference>
<dbReference type="Gene3D" id="3.30.70.270">
    <property type="match status" value="2"/>
</dbReference>
<keyword evidence="10" id="KW-0695">RNA-directed DNA polymerase</keyword>
<dbReference type="SUPFAM" id="SSF56672">
    <property type="entry name" value="DNA/RNA polymerases"/>
    <property type="match status" value="1"/>
</dbReference>
<evidence type="ECO:0000256" key="4">
    <source>
        <dbReference type="ARBA" id="ARBA00022722"/>
    </source>
</evidence>
<dbReference type="PANTHER" id="PTHR37984:SF5">
    <property type="entry name" value="PROTEIN NYNRIN-LIKE"/>
    <property type="match status" value="1"/>
</dbReference>
<evidence type="ECO:0000313" key="10">
    <source>
        <dbReference type="EMBL" id="BES93418.1"/>
    </source>
</evidence>
<dbReference type="EMBL" id="AP028912">
    <property type="protein sequence ID" value="BES93418.1"/>
    <property type="molecule type" value="Genomic_DNA"/>
</dbReference>
<dbReference type="InterPro" id="IPR021109">
    <property type="entry name" value="Peptidase_aspartic_dom_sf"/>
</dbReference>
<dbReference type="InterPro" id="IPR050951">
    <property type="entry name" value="Retrovirus_Pol_polyprotein"/>
</dbReference>
<evidence type="ECO:0000256" key="3">
    <source>
        <dbReference type="ARBA" id="ARBA00022695"/>
    </source>
</evidence>
<dbReference type="InterPro" id="IPR043502">
    <property type="entry name" value="DNA/RNA_pol_sf"/>
</dbReference>
<evidence type="ECO:0000256" key="2">
    <source>
        <dbReference type="ARBA" id="ARBA00022679"/>
    </source>
</evidence>
<dbReference type="Pfam" id="PF17921">
    <property type="entry name" value="Integrase_H2C2"/>
    <property type="match status" value="1"/>
</dbReference>
<accession>A0ABN7AMG5</accession>
<dbReference type="InterPro" id="IPR012337">
    <property type="entry name" value="RNaseH-like_sf"/>
</dbReference>
<evidence type="ECO:0000259" key="9">
    <source>
        <dbReference type="PROSITE" id="PS50994"/>
    </source>
</evidence>
<proteinExistence type="predicted"/>
<dbReference type="Gene3D" id="2.40.70.10">
    <property type="entry name" value="Acid Proteases"/>
    <property type="match status" value="1"/>
</dbReference>
<dbReference type="Gene3D" id="3.30.420.10">
    <property type="entry name" value="Ribonuclease H-like superfamily/Ribonuclease H"/>
    <property type="match status" value="1"/>
</dbReference>
<dbReference type="PROSITE" id="PS50878">
    <property type="entry name" value="RT_POL"/>
    <property type="match status" value="1"/>
</dbReference>
<dbReference type="InterPro" id="IPR041577">
    <property type="entry name" value="RT_RNaseH_2"/>
</dbReference>
<keyword evidence="3" id="KW-0548">Nucleotidyltransferase</keyword>
<dbReference type="Proteomes" id="UP001307889">
    <property type="component" value="Chromosome 4"/>
</dbReference>
<evidence type="ECO:0000313" key="11">
    <source>
        <dbReference type="Proteomes" id="UP001307889"/>
    </source>
</evidence>
<evidence type="ECO:0000259" key="8">
    <source>
        <dbReference type="PROSITE" id="PS50878"/>
    </source>
</evidence>
<feature type="region of interest" description="Disordered" evidence="7">
    <location>
        <begin position="950"/>
        <end position="992"/>
    </location>
</feature>
<keyword evidence="6" id="KW-0511">Multifunctional enzyme</keyword>
<dbReference type="Gene3D" id="1.10.340.70">
    <property type="match status" value="1"/>
</dbReference>
<feature type="domain" description="Integrase catalytic" evidence="9">
    <location>
        <begin position="672"/>
        <end position="849"/>
    </location>
</feature>
<dbReference type="CDD" id="cd09274">
    <property type="entry name" value="RNase_HI_RT_Ty3"/>
    <property type="match status" value="1"/>
</dbReference>
<keyword evidence="5" id="KW-0255">Endonuclease</keyword>
<keyword evidence="2" id="KW-0808">Transferase</keyword>
<dbReference type="Gene3D" id="3.10.10.10">
    <property type="entry name" value="HIV Type 1 Reverse Transcriptase, subunit A, domain 1"/>
    <property type="match status" value="1"/>
</dbReference>
<keyword evidence="4" id="KW-0540">Nuclease</keyword>
<dbReference type="Pfam" id="PF00078">
    <property type="entry name" value="RVT_1"/>
    <property type="match status" value="1"/>
</dbReference>
<dbReference type="PANTHER" id="PTHR37984">
    <property type="entry name" value="PROTEIN CBG26694"/>
    <property type="match status" value="1"/>
</dbReference>
<dbReference type="InterPro" id="IPR043128">
    <property type="entry name" value="Rev_trsase/Diguanyl_cyclase"/>
</dbReference>
<name>A0ABN7AMG5_9HEMI</name>
<dbReference type="CDD" id="cd01647">
    <property type="entry name" value="RT_LTR"/>
    <property type="match status" value="1"/>
</dbReference>
<organism evidence="10 11">
    <name type="scientific">Nesidiocoris tenuis</name>
    <dbReference type="NCBI Taxonomy" id="355587"/>
    <lineage>
        <taxon>Eukaryota</taxon>
        <taxon>Metazoa</taxon>
        <taxon>Ecdysozoa</taxon>
        <taxon>Arthropoda</taxon>
        <taxon>Hexapoda</taxon>
        <taxon>Insecta</taxon>
        <taxon>Pterygota</taxon>
        <taxon>Neoptera</taxon>
        <taxon>Paraneoptera</taxon>
        <taxon>Hemiptera</taxon>
        <taxon>Heteroptera</taxon>
        <taxon>Panheteroptera</taxon>
        <taxon>Cimicomorpha</taxon>
        <taxon>Miridae</taxon>
        <taxon>Dicyphina</taxon>
        <taxon>Nesidiocoris</taxon>
    </lineage>
</organism>
<dbReference type="InterPro" id="IPR041588">
    <property type="entry name" value="Integrase_H2C2"/>
</dbReference>
<keyword evidence="5" id="KW-0378">Hydrolase</keyword>
<dbReference type="InterPro" id="IPR000477">
    <property type="entry name" value="RT_dom"/>
</dbReference>
<evidence type="ECO:0000256" key="1">
    <source>
        <dbReference type="ARBA" id="ARBA00012493"/>
    </source>
</evidence>
<keyword evidence="11" id="KW-1185">Reference proteome</keyword>
<dbReference type="InterPro" id="IPR036397">
    <property type="entry name" value="RNaseH_sf"/>
</dbReference>